<dbReference type="AlphaFoldDB" id="A0A2K9NEI6"/>
<feature type="transmembrane region" description="Helical" evidence="2">
    <location>
        <begin position="41"/>
        <end position="61"/>
    </location>
</feature>
<dbReference type="KEGG" id="ncb:C0V82_15095"/>
<dbReference type="EMBL" id="CP025611">
    <property type="protein sequence ID" value="AUN31412.1"/>
    <property type="molecule type" value="Genomic_DNA"/>
</dbReference>
<keyword evidence="2" id="KW-1133">Transmembrane helix</keyword>
<reference evidence="3 4" key="1">
    <citation type="submission" date="2017-12" db="EMBL/GenBank/DDBJ databases">
        <title>Genomes of bacteria within cyanobacterial aggregates.</title>
        <authorList>
            <person name="Cai H."/>
        </authorList>
    </citation>
    <scope>NUCLEOTIDE SEQUENCE [LARGE SCALE GENOMIC DNA]</scope>
    <source>
        <strain evidence="3 4">TH16</strain>
    </source>
</reference>
<keyword evidence="4" id="KW-1185">Reference proteome</keyword>
<accession>A0A2K9NEI6</accession>
<gene>
    <name evidence="3" type="ORF">C0V82_15095</name>
</gene>
<keyword evidence="2" id="KW-0812">Transmembrane</keyword>
<sequence length="104" mass="10594">MSGKLGLLFAALSGVGAASIVGELLRALPQAAAIAEQNPMLLVAAPIPVGAVVAIAHIFWLRSLAVRSVPVAPPAAPARTLVPPPDDGQGGGNKPPRWRPVIRN</sequence>
<keyword evidence="2" id="KW-0472">Membrane</keyword>
<protein>
    <submittedName>
        <fullName evidence="3">Uncharacterized protein</fullName>
    </submittedName>
</protein>
<evidence type="ECO:0000313" key="4">
    <source>
        <dbReference type="Proteomes" id="UP000234752"/>
    </source>
</evidence>
<evidence type="ECO:0000256" key="1">
    <source>
        <dbReference type="SAM" id="MobiDB-lite"/>
    </source>
</evidence>
<feature type="region of interest" description="Disordered" evidence="1">
    <location>
        <begin position="74"/>
        <end position="104"/>
    </location>
</feature>
<name>A0A2K9NEI6_9PROT</name>
<dbReference type="Proteomes" id="UP000234752">
    <property type="component" value="Chromosome eg_1"/>
</dbReference>
<proteinExistence type="predicted"/>
<evidence type="ECO:0000256" key="2">
    <source>
        <dbReference type="SAM" id="Phobius"/>
    </source>
</evidence>
<feature type="compositionally biased region" description="Pro residues" evidence="1">
    <location>
        <begin position="74"/>
        <end position="86"/>
    </location>
</feature>
<organism evidence="3 4">
    <name type="scientific">Niveispirillum cyanobacteriorum</name>
    <dbReference type="NCBI Taxonomy" id="1612173"/>
    <lineage>
        <taxon>Bacteria</taxon>
        <taxon>Pseudomonadati</taxon>
        <taxon>Pseudomonadota</taxon>
        <taxon>Alphaproteobacteria</taxon>
        <taxon>Rhodospirillales</taxon>
        <taxon>Azospirillaceae</taxon>
        <taxon>Niveispirillum</taxon>
    </lineage>
</organism>
<evidence type="ECO:0000313" key="3">
    <source>
        <dbReference type="EMBL" id="AUN31412.1"/>
    </source>
</evidence>